<evidence type="ECO:0000313" key="8">
    <source>
        <dbReference type="EMBL" id="CAK5273952.1"/>
    </source>
</evidence>
<dbReference type="AlphaFoldDB" id="A0AAD2HE08"/>
<dbReference type="GO" id="GO:0046872">
    <property type="term" value="F:metal ion binding"/>
    <property type="evidence" value="ECO:0007669"/>
    <property type="project" value="UniProtKB-KW"/>
</dbReference>
<dbReference type="GO" id="GO:0005634">
    <property type="term" value="C:nucleus"/>
    <property type="evidence" value="ECO:0007669"/>
    <property type="project" value="UniProtKB-SubCell"/>
</dbReference>
<organism evidence="8 9">
    <name type="scientific">Mycena citricolor</name>
    <dbReference type="NCBI Taxonomy" id="2018698"/>
    <lineage>
        <taxon>Eukaryota</taxon>
        <taxon>Fungi</taxon>
        <taxon>Dikarya</taxon>
        <taxon>Basidiomycota</taxon>
        <taxon>Agaricomycotina</taxon>
        <taxon>Agaricomycetes</taxon>
        <taxon>Agaricomycetidae</taxon>
        <taxon>Agaricales</taxon>
        <taxon>Marasmiineae</taxon>
        <taxon>Mycenaceae</taxon>
        <taxon>Mycena</taxon>
    </lineage>
</organism>
<gene>
    <name evidence="8" type="ORF">MYCIT1_LOCUS20796</name>
</gene>
<dbReference type="PANTHER" id="PTHR47338:SF27">
    <property type="entry name" value="ZN(II)2CYS6 TRANSCRIPTION FACTOR (EUROFUNG)"/>
    <property type="match status" value="1"/>
</dbReference>
<name>A0AAD2HE08_9AGAR</name>
<evidence type="ECO:0000256" key="2">
    <source>
        <dbReference type="ARBA" id="ARBA00022723"/>
    </source>
</evidence>
<keyword evidence="2" id="KW-0479">Metal-binding</keyword>
<feature type="chain" id="PRO_5042246653" description="Transcription factor domain-containing protein" evidence="7">
    <location>
        <begin position="30"/>
        <end position="621"/>
    </location>
</feature>
<evidence type="ECO:0000256" key="3">
    <source>
        <dbReference type="ARBA" id="ARBA00023015"/>
    </source>
</evidence>
<accession>A0AAD2HE08</accession>
<feature type="region of interest" description="Disordered" evidence="6">
    <location>
        <begin position="31"/>
        <end position="71"/>
    </location>
</feature>
<feature type="signal peptide" evidence="7">
    <location>
        <begin position="1"/>
        <end position="29"/>
    </location>
</feature>
<evidence type="ECO:0000313" key="9">
    <source>
        <dbReference type="Proteomes" id="UP001295794"/>
    </source>
</evidence>
<feature type="region of interest" description="Disordered" evidence="6">
    <location>
        <begin position="191"/>
        <end position="211"/>
    </location>
</feature>
<evidence type="ECO:0008006" key="10">
    <source>
        <dbReference type="Google" id="ProtNLM"/>
    </source>
</evidence>
<dbReference type="CDD" id="cd12148">
    <property type="entry name" value="fungal_TF_MHR"/>
    <property type="match status" value="1"/>
</dbReference>
<evidence type="ECO:0000256" key="7">
    <source>
        <dbReference type="SAM" id="SignalP"/>
    </source>
</evidence>
<keyword evidence="3" id="KW-0805">Transcription regulation</keyword>
<keyword evidence="5" id="KW-0539">Nucleus</keyword>
<protein>
    <recommendedName>
        <fullName evidence="10">Transcription factor domain-containing protein</fullName>
    </recommendedName>
</protein>
<evidence type="ECO:0000256" key="1">
    <source>
        <dbReference type="ARBA" id="ARBA00004123"/>
    </source>
</evidence>
<dbReference type="GO" id="GO:0000981">
    <property type="term" value="F:DNA-binding transcription factor activity, RNA polymerase II-specific"/>
    <property type="evidence" value="ECO:0007669"/>
    <property type="project" value="InterPro"/>
</dbReference>
<evidence type="ECO:0000256" key="5">
    <source>
        <dbReference type="ARBA" id="ARBA00023242"/>
    </source>
</evidence>
<comment type="subcellular location">
    <subcellularLocation>
        <location evidence="1">Nucleus</location>
    </subcellularLocation>
</comment>
<feature type="region of interest" description="Disordered" evidence="6">
    <location>
        <begin position="585"/>
        <end position="621"/>
    </location>
</feature>
<dbReference type="EMBL" id="CAVNYO010000399">
    <property type="protein sequence ID" value="CAK5273952.1"/>
    <property type="molecule type" value="Genomic_DNA"/>
</dbReference>
<reference evidence="8" key="1">
    <citation type="submission" date="2023-11" db="EMBL/GenBank/DDBJ databases">
        <authorList>
            <person name="De Vega J J."/>
            <person name="De Vega J J."/>
        </authorList>
    </citation>
    <scope>NUCLEOTIDE SEQUENCE</scope>
</reference>
<keyword evidence="9" id="KW-1185">Reference proteome</keyword>
<dbReference type="InterPro" id="IPR050815">
    <property type="entry name" value="TF_fung"/>
</dbReference>
<evidence type="ECO:0000256" key="6">
    <source>
        <dbReference type="SAM" id="MobiDB-lite"/>
    </source>
</evidence>
<proteinExistence type="predicted"/>
<keyword evidence="7" id="KW-0732">Signal</keyword>
<sequence>MQLMGHPYASNRPLGKAGLLLLPIRVAASAPASEPMEGPPTSFSFQAGYEHPTSTPPDDDPDKAAGSTVPKRKRLTKVGTDLIYVLATLVIKAKGDAMVQVQTFLSIAWFTLNVRVRSAPRSAVQQLLFRLETLPVHGCVRSGGFCTPSRQARRVQASSGFFLAFQESGGRRAGAFYISVLLDMGESHQARKRAKTKPSSQTLPINHEGPSDPVCIEDGTAGCISAAAVLDIGTTRELTNQLILQIVETLLGTQSEMESIQATLERECLRRISWVVYVAELQLSIWTQRPALLAESQLHSRLPVDETCFELAPLAGVAEYLHTPGQHTSEWGHLVRIYPLYAQAELNLGRSDLSLSALTDLEKSGEDWVSNLPEALQFSEQNLQVQISMFETASNTGAWCFCYMHILFTGLSLALHSGKYLLSHVPVSQKPPWAVSRLDLLLGALGDRAKNSMICEHSNRKLHSCPLLMLCSGIISLGERQIQIRHLGREDIQLRKLCSEYEAASGTRIIELASAASFPPRTPMLLPPASQSLLPSRSLNDLRVHRQSSWSNSYPPIGSLPLAVEGEMKPIGRLAESLPSLKSSGLLDSWNPAHNRPGGEGSSNSRSGPPVGLQWLANESR</sequence>
<dbReference type="PANTHER" id="PTHR47338">
    <property type="entry name" value="ZN(II)2CYS6 TRANSCRIPTION FACTOR (EUROFUNG)-RELATED"/>
    <property type="match status" value="1"/>
</dbReference>
<evidence type="ECO:0000256" key="4">
    <source>
        <dbReference type="ARBA" id="ARBA00023163"/>
    </source>
</evidence>
<keyword evidence="4" id="KW-0804">Transcription</keyword>
<comment type="caution">
    <text evidence="8">The sequence shown here is derived from an EMBL/GenBank/DDBJ whole genome shotgun (WGS) entry which is preliminary data.</text>
</comment>
<dbReference type="Proteomes" id="UP001295794">
    <property type="component" value="Unassembled WGS sequence"/>
</dbReference>